<dbReference type="EMBL" id="JAUEPS010000024">
    <property type="protein sequence ID" value="KAK0455713.1"/>
    <property type="molecule type" value="Genomic_DNA"/>
</dbReference>
<protein>
    <recommendedName>
        <fullName evidence="2">DUF6697 domain-containing protein</fullName>
    </recommendedName>
</protein>
<feature type="region of interest" description="Disordered" evidence="1">
    <location>
        <begin position="286"/>
        <end position="312"/>
    </location>
</feature>
<evidence type="ECO:0000313" key="3">
    <source>
        <dbReference type="EMBL" id="KAK0455713.1"/>
    </source>
</evidence>
<dbReference type="GeneID" id="85364373"/>
<reference evidence="3" key="1">
    <citation type="submission" date="2023-06" db="EMBL/GenBank/DDBJ databases">
        <authorList>
            <consortium name="Lawrence Berkeley National Laboratory"/>
            <person name="Ahrendt S."/>
            <person name="Sahu N."/>
            <person name="Indic B."/>
            <person name="Wong-Bajracharya J."/>
            <person name="Merenyi Z."/>
            <person name="Ke H.-M."/>
            <person name="Monk M."/>
            <person name="Kocsube S."/>
            <person name="Drula E."/>
            <person name="Lipzen A."/>
            <person name="Balint B."/>
            <person name="Henrissat B."/>
            <person name="Andreopoulos B."/>
            <person name="Martin F.M."/>
            <person name="Harder C.B."/>
            <person name="Rigling D."/>
            <person name="Ford K.L."/>
            <person name="Foster G.D."/>
            <person name="Pangilinan J."/>
            <person name="Papanicolaou A."/>
            <person name="Barry K."/>
            <person name="LaButti K."/>
            <person name="Viragh M."/>
            <person name="Koriabine M."/>
            <person name="Yan M."/>
            <person name="Riley R."/>
            <person name="Champramary S."/>
            <person name="Plett K.L."/>
            <person name="Tsai I.J."/>
            <person name="Slot J."/>
            <person name="Sipos G."/>
            <person name="Plett J."/>
            <person name="Nagy L.G."/>
            <person name="Grigoriev I.V."/>
        </authorList>
    </citation>
    <scope>NUCLEOTIDE SEQUENCE</scope>
    <source>
        <strain evidence="3">CCBAS 213</strain>
    </source>
</reference>
<accession>A0AA39KBE3</accession>
<organism evidence="3 4">
    <name type="scientific">Armillaria tabescens</name>
    <name type="common">Ringless honey mushroom</name>
    <name type="synonym">Agaricus tabescens</name>
    <dbReference type="NCBI Taxonomy" id="1929756"/>
    <lineage>
        <taxon>Eukaryota</taxon>
        <taxon>Fungi</taxon>
        <taxon>Dikarya</taxon>
        <taxon>Basidiomycota</taxon>
        <taxon>Agaricomycotina</taxon>
        <taxon>Agaricomycetes</taxon>
        <taxon>Agaricomycetidae</taxon>
        <taxon>Agaricales</taxon>
        <taxon>Marasmiineae</taxon>
        <taxon>Physalacriaceae</taxon>
        <taxon>Desarmillaria</taxon>
    </lineage>
</organism>
<dbReference type="Proteomes" id="UP001175211">
    <property type="component" value="Unassembled WGS sequence"/>
</dbReference>
<dbReference type="RefSeq" id="XP_060329223.1">
    <property type="nucleotide sequence ID" value="XM_060480825.1"/>
</dbReference>
<dbReference type="Pfam" id="PF20411">
    <property type="entry name" value="DUF6697"/>
    <property type="match status" value="1"/>
</dbReference>
<gene>
    <name evidence="3" type="ORF">EV420DRAFT_1765366</name>
</gene>
<dbReference type="InterPro" id="IPR046520">
    <property type="entry name" value="DUF6697"/>
</dbReference>
<sequence>MTYLWARNSSQNTDSRSGSLFSPRKRRRVVKVEVVVPTLRSVLDKFPPGIGEDDDDNQAIQILVNPDIKKNKNLELTLDTVQNRIRGLRVYNVDLDPEIRDVTVDRRFMSQVLGREHPRNLSEYRLKNSSTYTTWMTSWAPGLFFSSRNKSEWPKTQRVFSRIDSGKWQYMGQYSMERAAPLTVEEWEKQENIVVSTWAHKISKAGYGTRCRAIVHLRHQLGRKPAKAEIDQALQGGNRYKNVTKEQMAHALRQGWLLLTVWKMKCVGYDVGFQRELVERSADWVLPPPKPAKNQGTPGMGSKRKHNESLNMIDSDDESTIEELIYLPKGTKTRPIVV</sequence>
<dbReference type="AlphaFoldDB" id="A0AA39KBE3"/>
<feature type="compositionally biased region" description="Polar residues" evidence="1">
    <location>
        <begin position="7"/>
        <end position="20"/>
    </location>
</feature>
<comment type="caution">
    <text evidence="3">The sequence shown here is derived from an EMBL/GenBank/DDBJ whole genome shotgun (WGS) entry which is preliminary data.</text>
</comment>
<evidence type="ECO:0000313" key="4">
    <source>
        <dbReference type="Proteomes" id="UP001175211"/>
    </source>
</evidence>
<evidence type="ECO:0000259" key="2">
    <source>
        <dbReference type="Pfam" id="PF20411"/>
    </source>
</evidence>
<evidence type="ECO:0000256" key="1">
    <source>
        <dbReference type="SAM" id="MobiDB-lite"/>
    </source>
</evidence>
<keyword evidence="4" id="KW-1185">Reference proteome</keyword>
<name>A0AA39KBE3_ARMTA</name>
<proteinExistence type="predicted"/>
<feature type="region of interest" description="Disordered" evidence="1">
    <location>
        <begin position="1"/>
        <end position="22"/>
    </location>
</feature>
<feature type="domain" description="DUF6697" evidence="2">
    <location>
        <begin position="103"/>
        <end position="280"/>
    </location>
</feature>